<protein>
    <submittedName>
        <fullName evidence="4">D-serine deaminase-like pyridoxal phosphate-dependent protein</fullName>
    </submittedName>
</protein>
<feature type="domain" description="D-serine dehydratase-like" evidence="3">
    <location>
        <begin position="268"/>
        <end position="355"/>
    </location>
</feature>
<reference evidence="4 5" key="1">
    <citation type="submission" date="2020-08" db="EMBL/GenBank/DDBJ databases">
        <title>Genomic Encyclopedia of Type Strains, Phase III (KMG-III): the genomes of soil and plant-associated and newly described type strains.</title>
        <authorList>
            <person name="Whitman W."/>
        </authorList>
    </citation>
    <scope>NUCLEOTIDE SEQUENCE [LARGE SCALE GENOMIC DNA]</scope>
    <source>
        <strain evidence="4 5">CECT 8803</strain>
    </source>
</reference>
<dbReference type="Proteomes" id="UP000581135">
    <property type="component" value="Unassembled WGS sequence"/>
</dbReference>
<organism evidence="4 5">
    <name type="scientific">Limibacillus halophilus</name>
    <dbReference type="NCBI Taxonomy" id="1579333"/>
    <lineage>
        <taxon>Bacteria</taxon>
        <taxon>Pseudomonadati</taxon>
        <taxon>Pseudomonadota</taxon>
        <taxon>Alphaproteobacteria</taxon>
        <taxon>Rhodospirillales</taxon>
        <taxon>Rhodovibrionaceae</taxon>
        <taxon>Limibacillus</taxon>
    </lineage>
</organism>
<dbReference type="Gene3D" id="2.40.37.20">
    <property type="entry name" value="D-serine dehydratase-like domain"/>
    <property type="match status" value="1"/>
</dbReference>
<accession>A0A839SU54</accession>
<dbReference type="InterPro" id="IPR001608">
    <property type="entry name" value="Ala_racemase_N"/>
</dbReference>
<keyword evidence="5" id="KW-1185">Reference proteome</keyword>
<evidence type="ECO:0000256" key="2">
    <source>
        <dbReference type="ARBA" id="ARBA00023239"/>
    </source>
</evidence>
<evidence type="ECO:0000259" key="3">
    <source>
        <dbReference type="SMART" id="SM01119"/>
    </source>
</evidence>
<keyword evidence="2" id="KW-0456">Lyase</keyword>
<dbReference type="CDD" id="cd06819">
    <property type="entry name" value="PLPDE_III_LS_D-TA"/>
    <property type="match status" value="1"/>
</dbReference>
<name>A0A839SU54_9PROT</name>
<dbReference type="RefSeq" id="WP_183415768.1">
    <property type="nucleotide sequence ID" value="NZ_JACHXA010000003.1"/>
</dbReference>
<evidence type="ECO:0000313" key="4">
    <source>
        <dbReference type="EMBL" id="MBB3064946.1"/>
    </source>
</evidence>
<gene>
    <name evidence="4" type="ORF">FHR98_001225</name>
</gene>
<dbReference type="PANTHER" id="PTHR28004">
    <property type="entry name" value="ZGC:162816-RELATED"/>
    <property type="match status" value="1"/>
</dbReference>
<dbReference type="Gene3D" id="3.20.20.10">
    <property type="entry name" value="Alanine racemase"/>
    <property type="match status" value="1"/>
</dbReference>
<dbReference type="Pfam" id="PF14031">
    <property type="entry name" value="D-ser_dehydrat"/>
    <property type="match status" value="1"/>
</dbReference>
<dbReference type="GO" id="GO:0008721">
    <property type="term" value="F:D-serine ammonia-lyase activity"/>
    <property type="evidence" value="ECO:0007669"/>
    <property type="project" value="TreeGrafter"/>
</dbReference>
<dbReference type="InterPro" id="IPR042208">
    <property type="entry name" value="D-ser_dehydrat-like_sf"/>
</dbReference>
<dbReference type="InterPro" id="IPR026956">
    <property type="entry name" value="D-ser_dehydrat-like_dom"/>
</dbReference>
<comment type="similarity">
    <text evidence="1">Belongs to the DSD1 family.</text>
</comment>
<evidence type="ECO:0000313" key="5">
    <source>
        <dbReference type="Proteomes" id="UP000581135"/>
    </source>
</evidence>
<dbReference type="GO" id="GO:0036088">
    <property type="term" value="P:D-serine catabolic process"/>
    <property type="evidence" value="ECO:0007669"/>
    <property type="project" value="TreeGrafter"/>
</dbReference>
<dbReference type="SUPFAM" id="SSF51419">
    <property type="entry name" value="PLP-binding barrel"/>
    <property type="match status" value="1"/>
</dbReference>
<dbReference type="PANTHER" id="PTHR28004:SF2">
    <property type="entry name" value="D-SERINE DEHYDRATASE"/>
    <property type="match status" value="1"/>
</dbReference>
<dbReference type="InterPro" id="IPR029066">
    <property type="entry name" value="PLP-binding_barrel"/>
</dbReference>
<comment type="caution">
    <text evidence="4">The sequence shown here is derived from an EMBL/GenBank/DDBJ whole genome shotgun (WGS) entry which is preliminary data.</text>
</comment>
<proteinExistence type="inferred from homology"/>
<dbReference type="InterPro" id="IPR051466">
    <property type="entry name" value="D-amino_acid_metab_enzyme"/>
</dbReference>
<dbReference type="AlphaFoldDB" id="A0A839SU54"/>
<dbReference type="SMART" id="SM01119">
    <property type="entry name" value="D-ser_dehydrat"/>
    <property type="match status" value="1"/>
</dbReference>
<dbReference type="EMBL" id="JACHXA010000003">
    <property type="protein sequence ID" value="MBB3064946.1"/>
    <property type="molecule type" value="Genomic_DNA"/>
</dbReference>
<evidence type="ECO:0000256" key="1">
    <source>
        <dbReference type="ARBA" id="ARBA00005323"/>
    </source>
</evidence>
<sequence length="372" mass="39710">MVQQLPARVGDELSEVDTPALIVDLDAYERNLGLMASIVGDSGKALRPHAKTHKSPVIALDQMALGAVGICCQKLSEAEILWQGGVRDILIANEVVGKRKQRRLAKLARSMRLTVCVDDIENLRSLNQAAEEADSIVSVLVEVDVGGGRCGVTPNLAGSLAAAAADSPALRFAGIQAYHGSAQHLRSVQERQSAVAKAANLAEAAKADIEARGLVCQTVTGGGTGTLLQDIEYPIWTELQCGSYIFMDADYGRNRDTRGTPYALFENSLFVLSSVMSVAHSGKAVLDAGLKALAFDSGPPTVADRSDFIYSGPSDEHGTLTIPAHEKLALGDRVRLIPGHCDPTVNLYDWFVGVRNDRVERIWPVSARGALS</sequence>
<dbReference type="Pfam" id="PF01168">
    <property type="entry name" value="Ala_racemase_N"/>
    <property type="match status" value="1"/>
</dbReference>